<proteinExistence type="predicted"/>
<evidence type="ECO:0000313" key="2">
    <source>
        <dbReference type="EMBL" id="CAD7262062.1"/>
    </source>
</evidence>
<dbReference type="SUPFAM" id="SSF101790">
    <property type="entry name" value="Aminomethyltransferase beta-barrel domain"/>
    <property type="match status" value="1"/>
</dbReference>
<dbReference type="PANTHER" id="PTHR43757">
    <property type="entry name" value="AMINOMETHYLTRANSFERASE"/>
    <property type="match status" value="1"/>
</dbReference>
<organism evidence="2">
    <name type="scientific">Timema shepardi</name>
    <name type="common">Walking stick</name>
    <dbReference type="NCBI Taxonomy" id="629360"/>
    <lineage>
        <taxon>Eukaryota</taxon>
        <taxon>Metazoa</taxon>
        <taxon>Ecdysozoa</taxon>
        <taxon>Arthropoda</taxon>
        <taxon>Hexapoda</taxon>
        <taxon>Insecta</taxon>
        <taxon>Pterygota</taxon>
        <taxon>Neoptera</taxon>
        <taxon>Polyneoptera</taxon>
        <taxon>Phasmatodea</taxon>
        <taxon>Timematodea</taxon>
        <taxon>Timematoidea</taxon>
        <taxon>Timematidae</taxon>
        <taxon>Timema</taxon>
    </lineage>
</organism>
<dbReference type="InterPro" id="IPR029043">
    <property type="entry name" value="GcvT/YgfZ_C"/>
</dbReference>
<protein>
    <recommendedName>
        <fullName evidence="1">Aminomethyltransferase C-terminal domain-containing protein</fullName>
    </recommendedName>
</protein>
<dbReference type="GO" id="GO:0005739">
    <property type="term" value="C:mitochondrion"/>
    <property type="evidence" value="ECO:0007669"/>
    <property type="project" value="TreeGrafter"/>
</dbReference>
<dbReference type="EMBL" id="OC002582">
    <property type="protein sequence ID" value="CAD7262062.1"/>
    <property type="molecule type" value="Genomic_DNA"/>
</dbReference>
<gene>
    <name evidence="2" type="ORF">TSIB3V08_LOCUS6181</name>
</gene>
<evidence type="ECO:0000259" key="1">
    <source>
        <dbReference type="Pfam" id="PF08669"/>
    </source>
</evidence>
<name>A0A7R9AY81_TIMSH</name>
<dbReference type="InterPro" id="IPR028896">
    <property type="entry name" value="GcvT/YgfZ/DmdA"/>
</dbReference>
<dbReference type="Gene3D" id="2.40.30.110">
    <property type="entry name" value="Aminomethyltransferase beta-barrel domains"/>
    <property type="match status" value="1"/>
</dbReference>
<dbReference type="AlphaFoldDB" id="A0A7R9AY81"/>
<sequence>MLIKVPVWGLETIWKDDQAVGYLRRGDYAYTLGTSLGQGYIHHPEGRRVTEEFLNSGQYEVEVMGKRFKANVHLKSPFDPQRKRLKGQYDYPIHKPEGEIPPAREEVKERLIEIARGRLEGAAVRRGTGQKPSAKPYEVGDQVLLKEAPVSDFWSRETKKLFLPYSGPFEIIGIRRSNAYVLFDPGIQQARGVFNSESLKPWKPDRKNMRGEWVDATTCISGLIKTVSVRRCRTKTVWGHLKGPVMPVLGSKKKYISCPY</sequence>
<feature type="domain" description="Aminomethyltransferase C-terminal" evidence="1">
    <location>
        <begin position="6"/>
        <end position="78"/>
    </location>
</feature>
<accession>A0A7R9AY81</accession>
<dbReference type="PANTHER" id="PTHR43757:SF11">
    <property type="entry name" value="SARCOSINE DEHYDROGENASE"/>
    <property type="match status" value="1"/>
</dbReference>
<reference evidence="2" key="1">
    <citation type="submission" date="2020-11" db="EMBL/GenBank/DDBJ databases">
        <authorList>
            <person name="Tran Van P."/>
        </authorList>
    </citation>
    <scope>NUCLEOTIDE SEQUENCE</scope>
</reference>
<dbReference type="InterPro" id="IPR013977">
    <property type="entry name" value="GcvT_C"/>
</dbReference>
<dbReference type="FunFam" id="2.40.30.110:FF:000008">
    <property type="entry name" value="Sarcosine dehydrogenase"/>
    <property type="match status" value="1"/>
</dbReference>
<dbReference type="Pfam" id="PF08669">
    <property type="entry name" value="GCV_T_C"/>
    <property type="match status" value="1"/>
</dbReference>